<feature type="transmembrane region" description="Helical" evidence="1">
    <location>
        <begin position="257"/>
        <end position="274"/>
    </location>
</feature>
<proteinExistence type="predicted"/>
<gene>
    <name evidence="2" type="ORF">AMD02_16250</name>
</gene>
<feature type="transmembrane region" description="Helical" evidence="1">
    <location>
        <begin position="206"/>
        <end position="227"/>
    </location>
</feature>
<feature type="transmembrane region" description="Helical" evidence="1">
    <location>
        <begin position="402"/>
        <end position="419"/>
    </location>
</feature>
<dbReference type="EMBL" id="LILD01000003">
    <property type="protein sequence ID" value="KOO36934.1"/>
    <property type="molecule type" value="Genomic_DNA"/>
</dbReference>
<evidence type="ECO:0000256" key="1">
    <source>
        <dbReference type="SAM" id="Phobius"/>
    </source>
</evidence>
<feature type="transmembrane region" description="Helical" evidence="1">
    <location>
        <begin position="439"/>
        <end position="462"/>
    </location>
</feature>
<feature type="transmembrane region" description="Helical" evidence="1">
    <location>
        <begin position="357"/>
        <end position="390"/>
    </location>
</feature>
<sequence length="463" mass="52900">MINSLMQGRMSHMRLFVYPTLILLFLLSTFFHHSLLSGAIGIVAIITLVISAVYARGLYFTSGSVFLFFGGCLFIMSGQSIHALLFHFDTMLGILGLFLLLPFLNLLIKMGRYDTKLRTSMEHGMNRVSHLYRRSFIVCHTLGLFLNIATLPLVKESLTSSLQHLPKNQADRFYSQNLLRAYALCLTWSPMEVMVVTSLDVTGTSYLSIFPVMVLILIIVVSFDWIVSSIKYRHWPLKNCNDHVTQSNKMFSHVQPFILLLLTFFLAVSTFHFIFQKGYLLSIVILIVPITVSWAFVIKKGRRFFQLLVPLWRERTNGLANYFYMFLSAGFFVEMLSQSNHLLFLQEMFYTVSNLSTALPFFCMIAGYFLITSLIGFHPLVSFTLLIELLRPFLDEVSSPSLAIVFIVCSLSTVLYSPFNLSVTILADSLKLNPYRVGMWNFPFALLYISIGIFIAYLVTWLT</sequence>
<feature type="transmembrane region" description="Helical" evidence="1">
    <location>
        <begin position="66"/>
        <end position="85"/>
    </location>
</feature>
<accession>A0A0M0KDR1</accession>
<feature type="transmembrane region" description="Helical" evidence="1">
    <location>
        <begin position="131"/>
        <end position="154"/>
    </location>
</feature>
<reference evidence="2" key="1">
    <citation type="submission" date="2015-08" db="EMBL/GenBank/DDBJ databases">
        <title>Complete DNA Sequence of Pseudomonas syringae pv. actinidiae, the Causal Agent of Kiwifruit Canker Disease.</title>
        <authorList>
            <person name="Rikkerink E.H.A."/>
            <person name="Fineran P.C."/>
        </authorList>
    </citation>
    <scope>NUCLEOTIDE SEQUENCE</scope>
    <source>
        <strain evidence="2">DSM 13666</strain>
    </source>
</reference>
<evidence type="ECO:0000313" key="2">
    <source>
        <dbReference type="EMBL" id="KOO36934.1"/>
    </source>
</evidence>
<dbReference type="AlphaFoldDB" id="A0A0M0KDR1"/>
<keyword evidence="1" id="KW-0812">Transmembrane</keyword>
<keyword evidence="1" id="KW-1133">Transmembrane helix</keyword>
<feature type="transmembrane region" description="Helical" evidence="1">
    <location>
        <begin position="280"/>
        <end position="298"/>
    </location>
</feature>
<name>A0A0M0KDR1_ALKHA</name>
<protein>
    <submittedName>
        <fullName evidence="2">Uncharacterized protein</fullName>
    </submittedName>
</protein>
<comment type="caution">
    <text evidence="2">The sequence shown here is derived from an EMBL/GenBank/DDBJ whole genome shotgun (WGS) entry which is preliminary data.</text>
</comment>
<feature type="transmembrane region" description="Helical" evidence="1">
    <location>
        <begin position="12"/>
        <end position="30"/>
    </location>
</feature>
<keyword evidence="1" id="KW-0472">Membrane</keyword>
<dbReference type="PATRIC" id="fig|136160.3.peg.4202"/>
<feature type="transmembrane region" description="Helical" evidence="1">
    <location>
        <begin position="319"/>
        <end position="337"/>
    </location>
</feature>
<feature type="transmembrane region" description="Helical" evidence="1">
    <location>
        <begin position="36"/>
        <end position="54"/>
    </location>
</feature>
<feature type="transmembrane region" description="Helical" evidence="1">
    <location>
        <begin position="91"/>
        <end position="110"/>
    </location>
</feature>
<organism evidence="2">
    <name type="scientific">Halalkalibacterium halodurans</name>
    <name type="common">Bacillus halodurans</name>
    <dbReference type="NCBI Taxonomy" id="86665"/>
    <lineage>
        <taxon>Bacteria</taxon>
        <taxon>Bacillati</taxon>
        <taxon>Bacillota</taxon>
        <taxon>Bacilli</taxon>
        <taxon>Bacillales</taxon>
        <taxon>Bacillaceae</taxon>
        <taxon>Halalkalibacterium (ex Joshi et al. 2022)</taxon>
    </lineage>
</organism>